<evidence type="ECO:0000256" key="1">
    <source>
        <dbReference type="ARBA" id="ARBA00022857"/>
    </source>
</evidence>
<dbReference type="Pfam" id="PF05368">
    <property type="entry name" value="NmrA"/>
    <property type="match status" value="1"/>
</dbReference>
<dbReference type="GO" id="GO:0016491">
    <property type="term" value="F:oxidoreductase activity"/>
    <property type="evidence" value="ECO:0007669"/>
    <property type="project" value="UniProtKB-KW"/>
</dbReference>
<dbReference type="OMA" id="AHEKPHQ"/>
<dbReference type="OrthoDB" id="419598at2759"/>
<name>A0A2I1C906_ASPN1</name>
<organism evidence="4 5">
    <name type="scientific">Aspergillus novofumigatus (strain IBT 16806)</name>
    <dbReference type="NCBI Taxonomy" id="1392255"/>
    <lineage>
        <taxon>Eukaryota</taxon>
        <taxon>Fungi</taxon>
        <taxon>Dikarya</taxon>
        <taxon>Ascomycota</taxon>
        <taxon>Pezizomycotina</taxon>
        <taxon>Eurotiomycetes</taxon>
        <taxon>Eurotiomycetidae</taxon>
        <taxon>Eurotiales</taxon>
        <taxon>Aspergillaceae</taxon>
        <taxon>Aspergillus</taxon>
        <taxon>Aspergillus subgen. Fumigati</taxon>
    </lineage>
</organism>
<dbReference type="PANTHER" id="PTHR47706">
    <property type="entry name" value="NMRA-LIKE FAMILY PROTEIN"/>
    <property type="match status" value="1"/>
</dbReference>
<comment type="caution">
    <text evidence="4">The sequence shown here is derived from an EMBL/GenBank/DDBJ whole genome shotgun (WGS) entry which is preliminary data.</text>
</comment>
<dbReference type="STRING" id="1392255.A0A2I1C906"/>
<dbReference type="InterPro" id="IPR045312">
    <property type="entry name" value="PCBER-like"/>
</dbReference>
<dbReference type="AlphaFoldDB" id="A0A2I1C906"/>
<feature type="domain" description="NmrA-like" evidence="3">
    <location>
        <begin position="6"/>
        <end position="256"/>
    </location>
</feature>
<dbReference type="Proteomes" id="UP000234474">
    <property type="component" value="Unassembled WGS sequence"/>
</dbReference>
<accession>A0A2I1C906</accession>
<dbReference type="InterPro" id="IPR051609">
    <property type="entry name" value="NmrA/Isoflavone_reductase-like"/>
</dbReference>
<keyword evidence="1" id="KW-0521">NADP</keyword>
<dbReference type="PANTHER" id="PTHR47706:SF11">
    <property type="entry name" value="ISOFLAVONE REDUCTASE FAMILY PROTEIN (AFU_ORTHOLOGUE AFUA_1G12510)"/>
    <property type="match status" value="1"/>
</dbReference>
<keyword evidence="2" id="KW-0560">Oxidoreductase</keyword>
<dbReference type="VEuPathDB" id="FungiDB:P174DRAFT_460225"/>
<protein>
    <submittedName>
        <fullName evidence="4">Putative isoflavone reductase family protein</fullName>
    </submittedName>
</protein>
<gene>
    <name evidence="4" type="ORF">P174DRAFT_460225</name>
</gene>
<dbReference type="RefSeq" id="XP_024682714.1">
    <property type="nucleotide sequence ID" value="XM_024829859.1"/>
</dbReference>
<dbReference type="SUPFAM" id="SSF51735">
    <property type="entry name" value="NAD(P)-binding Rossmann-fold domains"/>
    <property type="match status" value="1"/>
</dbReference>
<dbReference type="InterPro" id="IPR008030">
    <property type="entry name" value="NmrA-like"/>
</dbReference>
<keyword evidence="5" id="KW-1185">Reference proteome</keyword>
<evidence type="ECO:0000256" key="2">
    <source>
        <dbReference type="ARBA" id="ARBA00023002"/>
    </source>
</evidence>
<sequence length="314" mass="34969">MPGQLRKILVLGATGVIGRYIIKAIATAAPTSFDRVAIFTSQKTIDTKKEQIQWLKDHGAEIIVGDLNDEARVREAYQGFDTVVSCLGRNMIAAQINLIRIAESSSNIIRFFPSEYGTDIEYGPQSAHEKPHQLKLQVRKFIREEVKRLEHTYLVTGPYADLYLENASKCPRAGTFDVANKKAVLLGDGNGPISLTAMSDVGKLLVAAIINNEASRNQVLKVNSFTTTPNEILAEFERQTQAKWEREYTSLPELKQLEQELWEANNPLAVVATLRRIWTEGGTLYETRDNGKIHAPDMDTLEIAVARAIEAQSA</sequence>
<dbReference type="CDD" id="cd05259">
    <property type="entry name" value="PCBER_SDR_a"/>
    <property type="match status" value="1"/>
</dbReference>
<evidence type="ECO:0000313" key="4">
    <source>
        <dbReference type="EMBL" id="PKX94119.1"/>
    </source>
</evidence>
<proteinExistence type="predicted"/>
<evidence type="ECO:0000313" key="5">
    <source>
        <dbReference type="Proteomes" id="UP000234474"/>
    </source>
</evidence>
<reference evidence="5" key="1">
    <citation type="journal article" date="2018" name="Proc. Natl. Acad. Sci. U.S.A.">
        <title>Linking secondary metabolites to gene clusters through genome sequencing of six diverse Aspergillus species.</title>
        <authorList>
            <person name="Kaerboelling I."/>
            <person name="Vesth T.C."/>
            <person name="Frisvad J.C."/>
            <person name="Nybo J.L."/>
            <person name="Theobald S."/>
            <person name="Kuo A."/>
            <person name="Bowyer P."/>
            <person name="Matsuda Y."/>
            <person name="Mondo S."/>
            <person name="Lyhne E.K."/>
            <person name="Kogle M.E."/>
            <person name="Clum A."/>
            <person name="Lipzen A."/>
            <person name="Salamov A."/>
            <person name="Ngan C.Y."/>
            <person name="Daum C."/>
            <person name="Chiniquy J."/>
            <person name="Barry K."/>
            <person name="LaButti K."/>
            <person name="Haridas S."/>
            <person name="Simmons B.A."/>
            <person name="Magnuson J.K."/>
            <person name="Mortensen U.H."/>
            <person name="Larsen T.O."/>
            <person name="Grigoriev I.V."/>
            <person name="Baker S.E."/>
            <person name="Andersen M.R."/>
        </authorList>
    </citation>
    <scope>NUCLEOTIDE SEQUENCE [LARGE SCALE GENOMIC DNA]</scope>
    <source>
        <strain evidence="5">IBT 16806</strain>
    </source>
</reference>
<dbReference type="Gene3D" id="3.40.50.720">
    <property type="entry name" value="NAD(P)-binding Rossmann-like Domain"/>
    <property type="match status" value="1"/>
</dbReference>
<dbReference type="GeneID" id="36537185"/>
<dbReference type="InterPro" id="IPR036291">
    <property type="entry name" value="NAD(P)-bd_dom_sf"/>
</dbReference>
<dbReference type="EMBL" id="MSZS01000004">
    <property type="protein sequence ID" value="PKX94119.1"/>
    <property type="molecule type" value="Genomic_DNA"/>
</dbReference>
<evidence type="ECO:0000259" key="3">
    <source>
        <dbReference type="Pfam" id="PF05368"/>
    </source>
</evidence>
<dbReference type="Gene3D" id="3.90.25.10">
    <property type="entry name" value="UDP-galactose 4-epimerase, domain 1"/>
    <property type="match status" value="1"/>
</dbReference>